<dbReference type="PANTHER" id="PTHR43031">
    <property type="entry name" value="FAD-DEPENDENT OXIDOREDUCTASE"/>
    <property type="match status" value="1"/>
</dbReference>
<dbReference type="PANTHER" id="PTHR43031:SF1">
    <property type="entry name" value="PYRIDINE NUCLEOTIDE-DISULPHIDE OXIDOREDUCTASE"/>
    <property type="match status" value="1"/>
</dbReference>
<reference evidence="2" key="1">
    <citation type="journal article" date="2014" name="Int. J. Syst. Evol. Microbiol.">
        <title>Complete genome sequence of Corynebacterium casei LMG S-19264T (=DSM 44701T), isolated from a smear-ripened cheese.</title>
        <authorList>
            <consortium name="US DOE Joint Genome Institute (JGI-PGF)"/>
            <person name="Walter F."/>
            <person name="Albersmeier A."/>
            <person name="Kalinowski J."/>
            <person name="Ruckert C."/>
        </authorList>
    </citation>
    <scope>NUCLEOTIDE SEQUENCE</scope>
    <source>
        <strain evidence="2">CGMCC 1.12924</strain>
    </source>
</reference>
<dbReference type="Pfam" id="PF00581">
    <property type="entry name" value="Rhodanese"/>
    <property type="match status" value="1"/>
</dbReference>
<dbReference type="SMART" id="SM00450">
    <property type="entry name" value="RHOD"/>
    <property type="match status" value="1"/>
</dbReference>
<organism evidence="2 3">
    <name type="scientific">Planktosalinus lacus</name>
    <dbReference type="NCBI Taxonomy" id="1526573"/>
    <lineage>
        <taxon>Bacteria</taxon>
        <taxon>Pseudomonadati</taxon>
        <taxon>Bacteroidota</taxon>
        <taxon>Flavobacteriia</taxon>
        <taxon>Flavobacteriales</taxon>
        <taxon>Flavobacteriaceae</taxon>
        <taxon>Planktosalinus</taxon>
    </lineage>
</organism>
<proteinExistence type="predicted"/>
<accession>A0A8J2V938</accession>
<protein>
    <recommendedName>
        <fullName evidence="1">Rhodanese domain-containing protein</fullName>
    </recommendedName>
</protein>
<dbReference type="NCBIfam" id="NF045521">
    <property type="entry name" value="rhoda_near_glyco"/>
    <property type="match status" value="1"/>
</dbReference>
<dbReference type="PROSITE" id="PS50206">
    <property type="entry name" value="RHODANESE_3"/>
    <property type="match status" value="1"/>
</dbReference>
<dbReference type="InterPro" id="IPR050229">
    <property type="entry name" value="GlpE_sulfurtransferase"/>
</dbReference>
<dbReference type="Proteomes" id="UP000652231">
    <property type="component" value="Unassembled WGS sequence"/>
</dbReference>
<dbReference type="Gene3D" id="3.40.250.10">
    <property type="entry name" value="Rhodanese-like domain"/>
    <property type="match status" value="1"/>
</dbReference>
<sequence length="144" mass="16478">MDDVLAKYTTGSVPYISVEQLQKTMKTGEIIVLDAREKEEFAVSHLSNSIWVGFDSFSLEQTLQKFPDKNAEIVVYCSVGVRSEKIGEKLQKAGYTQVKNLYGGIFAWKNNNLPVYDRKGNKTEKIHAYSKKWGKWLETGEKKY</sequence>
<dbReference type="CDD" id="cd00158">
    <property type="entry name" value="RHOD"/>
    <property type="match status" value="1"/>
</dbReference>
<dbReference type="SUPFAM" id="SSF52821">
    <property type="entry name" value="Rhodanese/Cell cycle control phosphatase"/>
    <property type="match status" value="1"/>
</dbReference>
<reference evidence="2" key="2">
    <citation type="submission" date="2020-09" db="EMBL/GenBank/DDBJ databases">
        <authorList>
            <person name="Sun Q."/>
            <person name="Zhou Y."/>
        </authorList>
    </citation>
    <scope>NUCLEOTIDE SEQUENCE</scope>
    <source>
        <strain evidence="2">CGMCC 1.12924</strain>
    </source>
</reference>
<dbReference type="InterPro" id="IPR001763">
    <property type="entry name" value="Rhodanese-like_dom"/>
</dbReference>
<dbReference type="InterPro" id="IPR036873">
    <property type="entry name" value="Rhodanese-like_dom_sf"/>
</dbReference>
<comment type="caution">
    <text evidence="2">The sequence shown here is derived from an EMBL/GenBank/DDBJ whole genome shotgun (WGS) entry which is preliminary data.</text>
</comment>
<dbReference type="EMBL" id="BMGK01000004">
    <property type="protein sequence ID" value="GGD89964.1"/>
    <property type="molecule type" value="Genomic_DNA"/>
</dbReference>
<name>A0A8J2V938_9FLAO</name>
<keyword evidence="3" id="KW-1185">Reference proteome</keyword>
<feature type="domain" description="Rhodanese" evidence="1">
    <location>
        <begin position="26"/>
        <end position="117"/>
    </location>
</feature>
<gene>
    <name evidence="2" type="ORF">GCM10011312_12300</name>
</gene>
<evidence type="ECO:0000313" key="2">
    <source>
        <dbReference type="EMBL" id="GGD89964.1"/>
    </source>
</evidence>
<evidence type="ECO:0000259" key="1">
    <source>
        <dbReference type="PROSITE" id="PS50206"/>
    </source>
</evidence>
<dbReference type="AlphaFoldDB" id="A0A8J2V938"/>
<evidence type="ECO:0000313" key="3">
    <source>
        <dbReference type="Proteomes" id="UP000652231"/>
    </source>
</evidence>